<evidence type="ECO:0000256" key="1">
    <source>
        <dbReference type="SAM" id="MobiDB-lite"/>
    </source>
</evidence>
<evidence type="ECO:0000313" key="2">
    <source>
        <dbReference type="EMBL" id="PAK21539.1"/>
    </source>
</evidence>
<protein>
    <submittedName>
        <fullName evidence="2">Uncharacterized protein</fullName>
    </submittedName>
</protein>
<proteinExistence type="predicted"/>
<dbReference type="OrthoDB" id="9798761at2"/>
<reference evidence="3" key="1">
    <citation type="submission" date="2017-08" db="EMBL/GenBank/DDBJ databases">
        <authorList>
            <person name="Alvarez-Ponce D."/>
            <person name="Weitzman C.L."/>
            <person name="Tillett R.L."/>
            <person name="Sandmeier F.C."/>
            <person name="Tracy C.R."/>
        </authorList>
    </citation>
    <scope>NUCLEOTIDE SEQUENCE [LARGE SCALE GENOMIC DNA]</scope>
    <source>
        <strain evidence="3">723</strain>
    </source>
</reference>
<dbReference type="RefSeq" id="WP_095334555.1">
    <property type="nucleotide sequence ID" value="NZ_NQNY01000003.1"/>
</dbReference>
<name>A0A269TJ96_9BACT</name>
<sequence length="546" mass="63304">MNNNQKGYLYILKNKGWQKDYLKIESGKTLPDLKSEKYLNTDNPSEFYLFITLRTAEYKDIELFLSILLSLFRTSQNSNIYKVTNETILKTIDILSQSYPNIEFHFSDEFLTMKEECQNQTDLIENSEDDEDDDQEEQNSVGTKAIERSERFDFHSKGIKTCDKIQYIYDESLEIIVVSDRKVYYNNQLWTTSGLAKKLLKKKSADGPAYFKFNGKILREIPNNNQAGLFKRTTTKEIEITYDKTDEFEQNSNRFNFYSRGLKNGDLISFLHNESIQPIVISEHRVSYEENNYTLTGLVRKLLNNQTQKGPEYFKYKGVLLNDLEQVSTNKNTNYDFSSTSSDEKSSLKGEQSNSSINAINTQATAGPNNIRSTEFDLYARGLKNGDIITFKFDESKKAKVVSQYHVEHENRIATPSTFARIFLTLNGWQNVERNGSAYFLYNGKFLKDLDFVSNKNKKPKIVLKERINFYILGLKNGDLITFVKDENIKPKIVSSFEVEWDNKIWSTSGLAKELLPRYGYKRSERQGPAYFKVKGVLLSEMKPIK</sequence>
<dbReference type="Proteomes" id="UP000216943">
    <property type="component" value="Unassembled WGS sequence"/>
</dbReference>
<accession>A0A269TJ96</accession>
<organism evidence="2 3">
    <name type="scientific">Mycoplasmopsis agassizii</name>
    <dbReference type="NCBI Taxonomy" id="33922"/>
    <lineage>
        <taxon>Bacteria</taxon>
        <taxon>Bacillati</taxon>
        <taxon>Mycoplasmatota</taxon>
        <taxon>Mycoplasmoidales</taxon>
        <taxon>Metamycoplasmataceae</taxon>
        <taxon>Mycoplasmopsis</taxon>
    </lineage>
</organism>
<evidence type="ECO:0000313" key="3">
    <source>
        <dbReference type="Proteomes" id="UP000216943"/>
    </source>
</evidence>
<dbReference type="EMBL" id="NQNY01000003">
    <property type="protein sequence ID" value="PAK21539.1"/>
    <property type="molecule type" value="Genomic_DNA"/>
</dbReference>
<gene>
    <name evidence="2" type="ORF">CJJ23_01130</name>
</gene>
<comment type="caution">
    <text evidence="2">The sequence shown here is derived from an EMBL/GenBank/DDBJ whole genome shotgun (WGS) entry which is preliminary data.</text>
</comment>
<feature type="region of interest" description="Disordered" evidence="1">
    <location>
        <begin position="332"/>
        <end position="354"/>
    </location>
</feature>
<dbReference type="AlphaFoldDB" id="A0A269TJ96"/>